<dbReference type="AlphaFoldDB" id="A0A2D4I6Z9"/>
<evidence type="ECO:0000313" key="1">
    <source>
        <dbReference type="EMBL" id="LAA79989.1"/>
    </source>
</evidence>
<accession>A0A2D4I6Z9</accession>
<reference evidence="1" key="1">
    <citation type="submission" date="2017-07" db="EMBL/GenBank/DDBJ databases">
        <authorList>
            <person name="Mikheyev A."/>
            <person name="Grau M."/>
        </authorList>
    </citation>
    <scope>NUCLEOTIDE SEQUENCE</scope>
    <source>
        <tissue evidence="1">Venom_gland</tissue>
    </source>
</reference>
<sequence length="99" mass="11404">MEFVPMPELPTQPPTSMTLTEWMDSLRKGWENTKKALTEAAKNYKVQADKHRSLQPPFKVGDKVYLSTKYLRLKLASKKLGPKFLGLFPIKKIILLRSN</sequence>
<reference evidence="1" key="2">
    <citation type="submission" date="2017-11" db="EMBL/GenBank/DDBJ databases">
        <title>Coralsnake Venomics: Analyses of Venom Gland Transcriptomes and Proteomes of Six Brazilian Taxa.</title>
        <authorList>
            <person name="Aird S.D."/>
            <person name="Jorge da Silva N."/>
            <person name="Qiu L."/>
            <person name="Villar-Briones A."/>
            <person name="Aparecida-Saddi V."/>
            <person name="Campos-Telles M.P."/>
            <person name="Grau M."/>
            <person name="Mikheyev A.S."/>
        </authorList>
    </citation>
    <scope>NUCLEOTIDE SEQUENCE</scope>
    <source>
        <tissue evidence="1">Venom_gland</tissue>
    </source>
</reference>
<protein>
    <submittedName>
        <fullName evidence="1">Uncharacterized protein</fullName>
    </submittedName>
</protein>
<name>A0A2D4I6Z9_MICLE</name>
<organism evidence="1">
    <name type="scientific">Micrurus lemniscatus lemniscatus</name>
    <dbReference type="NCBI Taxonomy" id="129467"/>
    <lineage>
        <taxon>Eukaryota</taxon>
        <taxon>Metazoa</taxon>
        <taxon>Chordata</taxon>
        <taxon>Craniata</taxon>
        <taxon>Vertebrata</taxon>
        <taxon>Euteleostomi</taxon>
        <taxon>Lepidosauria</taxon>
        <taxon>Squamata</taxon>
        <taxon>Bifurcata</taxon>
        <taxon>Unidentata</taxon>
        <taxon>Episquamata</taxon>
        <taxon>Toxicofera</taxon>
        <taxon>Serpentes</taxon>
        <taxon>Colubroidea</taxon>
        <taxon>Elapidae</taxon>
        <taxon>Elapinae</taxon>
        <taxon>Micrurus</taxon>
    </lineage>
</organism>
<proteinExistence type="predicted"/>
<dbReference type="EMBL" id="IACK01075148">
    <property type="protein sequence ID" value="LAA79989.1"/>
    <property type="molecule type" value="Transcribed_RNA"/>
</dbReference>